<keyword evidence="1" id="KW-0812">Transmembrane</keyword>
<evidence type="ECO:0000313" key="2">
    <source>
        <dbReference type="EMBL" id="OGY27249.1"/>
    </source>
</evidence>
<evidence type="ECO:0000313" key="3">
    <source>
        <dbReference type="Proteomes" id="UP000177900"/>
    </source>
</evidence>
<dbReference type="Proteomes" id="UP000177900">
    <property type="component" value="Unassembled WGS sequence"/>
</dbReference>
<dbReference type="Gene3D" id="2.60.40.10">
    <property type="entry name" value="Immunoglobulins"/>
    <property type="match status" value="1"/>
</dbReference>
<dbReference type="EMBL" id="MHCV01000035">
    <property type="protein sequence ID" value="OGY27249.1"/>
    <property type="molecule type" value="Genomic_DNA"/>
</dbReference>
<sequence>MPEEEIIQTPNVTNKEKRDKKSIIFTAGLGIVVGILLSLLFWYLRTASPEPVPSGTSQSTPNELVLALSNPEDGTTVNKDIITVSGKTGVPAIVVVNGGAEDIILEKTDGTFSTEYKLLEGENEVTVTVFDETGNEKTEIRNILYLNEQID</sequence>
<feature type="transmembrane region" description="Helical" evidence="1">
    <location>
        <begin position="23"/>
        <end position="44"/>
    </location>
</feature>
<dbReference type="InterPro" id="IPR013783">
    <property type="entry name" value="Ig-like_fold"/>
</dbReference>
<proteinExistence type="predicted"/>
<gene>
    <name evidence="2" type="ORF">A2864_01340</name>
</gene>
<keyword evidence="1" id="KW-0472">Membrane</keyword>
<keyword evidence="1" id="KW-1133">Transmembrane helix</keyword>
<dbReference type="Pfam" id="PF09136">
    <property type="entry name" value="Glucodextran_B"/>
    <property type="match status" value="1"/>
</dbReference>
<dbReference type="AlphaFoldDB" id="A0A1G1WHQ2"/>
<comment type="caution">
    <text evidence="2">The sequence shown here is derived from an EMBL/GenBank/DDBJ whole genome shotgun (WGS) entry which is preliminary data.</text>
</comment>
<protein>
    <recommendedName>
        <fullName evidence="4">Bacterial Ig-like domain-containing protein</fullName>
    </recommendedName>
</protein>
<evidence type="ECO:0008006" key="4">
    <source>
        <dbReference type="Google" id="ProtNLM"/>
    </source>
</evidence>
<name>A0A1G1WHQ2_9BACT</name>
<reference evidence="2 3" key="1">
    <citation type="journal article" date="2016" name="Nat. Commun.">
        <title>Thousands of microbial genomes shed light on interconnected biogeochemical processes in an aquifer system.</title>
        <authorList>
            <person name="Anantharaman K."/>
            <person name="Brown C.T."/>
            <person name="Hug L.A."/>
            <person name="Sharon I."/>
            <person name="Castelle C.J."/>
            <person name="Probst A.J."/>
            <person name="Thomas B.C."/>
            <person name="Singh A."/>
            <person name="Wilkins M.J."/>
            <person name="Karaoz U."/>
            <person name="Brodie E.L."/>
            <person name="Williams K.H."/>
            <person name="Hubbard S.S."/>
            <person name="Banfield J.F."/>
        </authorList>
    </citation>
    <scope>NUCLEOTIDE SEQUENCE [LARGE SCALE GENOMIC DNA]</scope>
</reference>
<organism evidence="2 3">
    <name type="scientific">Candidatus Woykebacteria bacterium RIFCSPHIGHO2_01_FULL_39_12</name>
    <dbReference type="NCBI Taxonomy" id="1802599"/>
    <lineage>
        <taxon>Bacteria</taxon>
        <taxon>Candidatus Woykeibacteriota</taxon>
    </lineage>
</organism>
<evidence type="ECO:0000256" key="1">
    <source>
        <dbReference type="SAM" id="Phobius"/>
    </source>
</evidence>
<accession>A0A1G1WHQ2</accession>